<dbReference type="GO" id="GO:0031146">
    <property type="term" value="P:SCF-dependent proteasomal ubiquitin-dependent protein catabolic process"/>
    <property type="evidence" value="ECO:0000318"/>
    <property type="project" value="GO_Central"/>
</dbReference>
<feature type="region of interest" description="Disordered" evidence="1">
    <location>
        <begin position="517"/>
        <end position="554"/>
    </location>
</feature>
<dbReference type="PANTHER" id="PTHR13318:SF148">
    <property type="entry name" value="F-BOX PROTEIN MAX2"/>
    <property type="match status" value="1"/>
</dbReference>
<dbReference type="SUPFAM" id="SSF52047">
    <property type="entry name" value="RNI-like"/>
    <property type="match status" value="1"/>
</dbReference>
<feature type="non-terminal residue" evidence="2">
    <location>
        <position position="1"/>
    </location>
</feature>
<dbReference type="InterPro" id="IPR006553">
    <property type="entry name" value="Leu-rich_rpt_Cys-con_subtyp"/>
</dbReference>
<dbReference type="GO" id="GO:0005634">
    <property type="term" value="C:nucleus"/>
    <property type="evidence" value="ECO:0000318"/>
    <property type="project" value="GO_Central"/>
</dbReference>
<dbReference type="EMBL" id="KK784889">
    <property type="protein sequence ID" value="KDO71172.1"/>
    <property type="molecule type" value="Genomic_DNA"/>
</dbReference>
<dbReference type="InterPro" id="IPR032675">
    <property type="entry name" value="LRR_dom_sf"/>
</dbReference>
<name>A0A067G6L8_CITSI</name>
<evidence type="ECO:0000256" key="1">
    <source>
        <dbReference type="SAM" id="MobiDB-lite"/>
    </source>
</evidence>
<gene>
    <name evidence="2" type="ORF">CISIN_1g039096mg</name>
</gene>
<dbReference type="PANTHER" id="PTHR13318">
    <property type="entry name" value="PARTNER OF PAIRED, ISOFORM B-RELATED"/>
    <property type="match status" value="1"/>
</dbReference>
<keyword evidence="3" id="KW-1185">Reference proteome</keyword>
<dbReference type="AlphaFoldDB" id="A0A067G6L8"/>
<evidence type="ECO:0000313" key="2">
    <source>
        <dbReference type="EMBL" id="KDO71172.1"/>
    </source>
</evidence>
<dbReference type="STRING" id="2711.A0A067G6L8"/>
<reference evidence="2 3" key="1">
    <citation type="submission" date="2014-04" db="EMBL/GenBank/DDBJ databases">
        <authorList>
            <consortium name="International Citrus Genome Consortium"/>
            <person name="Gmitter F."/>
            <person name="Chen C."/>
            <person name="Farmerie W."/>
            <person name="Harkins T."/>
            <person name="Desany B."/>
            <person name="Mohiuddin M."/>
            <person name="Kodira C."/>
            <person name="Borodovsky M."/>
            <person name="Lomsadze A."/>
            <person name="Burns P."/>
            <person name="Jenkins J."/>
            <person name="Prochnik S."/>
            <person name="Shu S."/>
            <person name="Chapman J."/>
            <person name="Pitluck S."/>
            <person name="Schmutz J."/>
            <person name="Rokhsar D."/>
        </authorList>
    </citation>
    <scope>NUCLEOTIDE SEQUENCE</scope>
</reference>
<sequence>WRATRTSITLRGNACNLNIVPLCFDAVTNLQLSNISPWGHSLLFSPSSSSMDPRLLADLLQMSFLCFGAEFVPLLKHCKCLTSVDLSSFYHWTEDLPPVLKAYPDKSAILTCLNLLKTSFSEDYRPQEIIEIIAARPNLNKWAVSIATNCPRLTLLHLAETSTLAAMRGDPDDDGFTAEDARISEEGLIQLFSGLPLLEELALDVGKNVRDSGSASEALKSKCVNLKGLKLGQLHSWLESLSIKNCGDLSDMSLVAIGRGCSKLVKFEVEGCKNITVDGLRTLASLLRETLVVIKIYCCENLGAVASCKALKPIRDRIQKLHIDCVWDGIRSSEAKATGNTSTIFSKTRWKSLKELSFWIEVGELLTPLPVAGLDECPILENIRIKMEGDTREKPLLRDDKAWGLSCLTRYPRLSKLVLDFGDTDGHNQAAPYKAADLSTWDRFVLNGIGNLILKELDYWPAKDPNASQRSLSRLAAALISNCITLRKVFVHCTAREHFMSMLISPTPNPKKARDAQIKLDYYPPPDADDSSTEIRIGSHHRFEDAINARPTPD</sequence>
<dbReference type="Gene3D" id="3.80.10.10">
    <property type="entry name" value="Ribonuclease Inhibitor"/>
    <property type="match status" value="1"/>
</dbReference>
<protein>
    <recommendedName>
        <fullName evidence="4">COI1 F-box domain-containing protein</fullName>
    </recommendedName>
</protein>
<accession>A0A067G6L8</accession>
<dbReference type="SMART" id="SM00367">
    <property type="entry name" value="LRR_CC"/>
    <property type="match status" value="2"/>
</dbReference>
<evidence type="ECO:0008006" key="4">
    <source>
        <dbReference type="Google" id="ProtNLM"/>
    </source>
</evidence>
<dbReference type="Proteomes" id="UP000027120">
    <property type="component" value="Unassembled WGS sequence"/>
</dbReference>
<organism evidence="2 3">
    <name type="scientific">Citrus sinensis</name>
    <name type="common">Sweet orange</name>
    <name type="synonym">Citrus aurantium var. sinensis</name>
    <dbReference type="NCBI Taxonomy" id="2711"/>
    <lineage>
        <taxon>Eukaryota</taxon>
        <taxon>Viridiplantae</taxon>
        <taxon>Streptophyta</taxon>
        <taxon>Embryophyta</taxon>
        <taxon>Tracheophyta</taxon>
        <taxon>Spermatophyta</taxon>
        <taxon>Magnoliopsida</taxon>
        <taxon>eudicotyledons</taxon>
        <taxon>Gunneridae</taxon>
        <taxon>Pentapetalae</taxon>
        <taxon>rosids</taxon>
        <taxon>malvids</taxon>
        <taxon>Sapindales</taxon>
        <taxon>Rutaceae</taxon>
        <taxon>Aurantioideae</taxon>
        <taxon>Citrus</taxon>
    </lineage>
</organism>
<feature type="compositionally biased region" description="Basic and acidic residues" evidence="1">
    <location>
        <begin position="541"/>
        <end position="554"/>
    </location>
</feature>
<evidence type="ECO:0000313" key="3">
    <source>
        <dbReference type="Proteomes" id="UP000027120"/>
    </source>
</evidence>
<proteinExistence type="predicted"/>
<dbReference type="SMR" id="A0A067G6L8"/>
<dbReference type="GO" id="GO:0019005">
    <property type="term" value="C:SCF ubiquitin ligase complex"/>
    <property type="evidence" value="ECO:0000318"/>
    <property type="project" value="GO_Central"/>
</dbReference>